<dbReference type="Gene3D" id="3.40.50.300">
    <property type="entry name" value="P-loop containing nucleotide triphosphate hydrolases"/>
    <property type="match status" value="2"/>
</dbReference>
<evidence type="ECO:0000259" key="9">
    <source>
        <dbReference type="PROSITE" id="PS50893"/>
    </source>
</evidence>
<evidence type="ECO:0000256" key="8">
    <source>
        <dbReference type="ARBA" id="ARBA00023136"/>
    </source>
</evidence>
<dbReference type="EMBL" id="FQTU01000004">
    <property type="protein sequence ID" value="SHE59625.1"/>
    <property type="molecule type" value="Genomic_DNA"/>
</dbReference>
<dbReference type="PROSITE" id="PS00211">
    <property type="entry name" value="ABC_TRANSPORTER_1"/>
    <property type="match status" value="2"/>
</dbReference>
<keyword evidence="8" id="KW-0472">Membrane</keyword>
<dbReference type="SUPFAM" id="SSF52540">
    <property type="entry name" value="P-loop containing nucleoside triphosphate hydrolases"/>
    <property type="match status" value="2"/>
</dbReference>
<keyword evidence="11" id="KW-1185">Reference proteome</keyword>
<evidence type="ECO:0000256" key="1">
    <source>
        <dbReference type="ARBA" id="ARBA00004202"/>
    </source>
</evidence>
<accession>A0A1M4USG9</accession>
<evidence type="ECO:0000256" key="4">
    <source>
        <dbReference type="ARBA" id="ARBA00022737"/>
    </source>
</evidence>
<evidence type="ECO:0000313" key="11">
    <source>
        <dbReference type="Proteomes" id="UP000184251"/>
    </source>
</evidence>
<dbReference type="PROSITE" id="PS50893">
    <property type="entry name" value="ABC_TRANSPORTER_2"/>
    <property type="match status" value="2"/>
</dbReference>
<dbReference type="SMART" id="SM00382">
    <property type="entry name" value="AAA"/>
    <property type="match status" value="2"/>
</dbReference>
<dbReference type="AlphaFoldDB" id="A0A1M4USG9"/>
<dbReference type="GO" id="GO:0016887">
    <property type="term" value="F:ATP hydrolysis activity"/>
    <property type="evidence" value="ECO:0007669"/>
    <property type="project" value="InterPro"/>
</dbReference>
<comment type="subcellular location">
    <subcellularLocation>
        <location evidence="1">Cell membrane</location>
        <topology evidence="1">Peripheral membrane protein</topology>
    </subcellularLocation>
</comment>
<dbReference type="InterPro" id="IPR017871">
    <property type="entry name" value="ABC_transporter-like_CS"/>
</dbReference>
<keyword evidence="2" id="KW-0813">Transport</keyword>
<feature type="domain" description="ABC transporter" evidence="9">
    <location>
        <begin position="7"/>
        <end position="242"/>
    </location>
</feature>
<evidence type="ECO:0000256" key="7">
    <source>
        <dbReference type="ARBA" id="ARBA00022967"/>
    </source>
</evidence>
<dbReference type="Pfam" id="PF00005">
    <property type="entry name" value="ABC_tran"/>
    <property type="match status" value="2"/>
</dbReference>
<dbReference type="PANTHER" id="PTHR43790">
    <property type="entry name" value="CARBOHYDRATE TRANSPORT ATP-BINDING PROTEIN MG119-RELATED"/>
    <property type="match status" value="1"/>
</dbReference>
<evidence type="ECO:0000256" key="3">
    <source>
        <dbReference type="ARBA" id="ARBA00022475"/>
    </source>
</evidence>
<dbReference type="CDD" id="cd03216">
    <property type="entry name" value="ABC_Carb_Monos_I"/>
    <property type="match status" value="1"/>
</dbReference>
<dbReference type="GO" id="GO:0005886">
    <property type="term" value="C:plasma membrane"/>
    <property type="evidence" value="ECO:0007669"/>
    <property type="project" value="UniProtKB-SubCell"/>
</dbReference>
<dbReference type="CDD" id="cd03215">
    <property type="entry name" value="ABC_Carb_Monos_II"/>
    <property type="match status" value="1"/>
</dbReference>
<dbReference type="InterPro" id="IPR003593">
    <property type="entry name" value="AAA+_ATPase"/>
</dbReference>
<dbReference type="OrthoDB" id="9771863at2"/>
<gene>
    <name evidence="10" type="ORF">SAMN02746064_00811</name>
</gene>
<evidence type="ECO:0000256" key="2">
    <source>
        <dbReference type="ARBA" id="ARBA00022448"/>
    </source>
</evidence>
<proteinExistence type="predicted"/>
<dbReference type="InterPro" id="IPR050107">
    <property type="entry name" value="ABC_carbohydrate_import_ATPase"/>
</dbReference>
<dbReference type="InterPro" id="IPR027417">
    <property type="entry name" value="P-loop_NTPase"/>
</dbReference>
<keyword evidence="7" id="KW-1278">Translocase</keyword>
<keyword evidence="4" id="KW-0677">Repeat</keyword>
<evidence type="ECO:0000256" key="6">
    <source>
        <dbReference type="ARBA" id="ARBA00022840"/>
    </source>
</evidence>
<keyword evidence="3" id="KW-1003">Cell membrane</keyword>
<dbReference type="RefSeq" id="WP_073269805.1">
    <property type="nucleotide sequence ID" value="NZ_FQTU01000004.1"/>
</dbReference>
<protein>
    <submittedName>
        <fullName evidence="10">Ribose transport system ATP-binding protein</fullName>
    </submittedName>
</protein>
<dbReference type="GO" id="GO:0005524">
    <property type="term" value="F:ATP binding"/>
    <property type="evidence" value="ECO:0007669"/>
    <property type="project" value="UniProtKB-KW"/>
</dbReference>
<reference evidence="10 11" key="1">
    <citation type="submission" date="2016-11" db="EMBL/GenBank/DDBJ databases">
        <authorList>
            <person name="Jaros S."/>
            <person name="Januszkiewicz K."/>
            <person name="Wedrychowicz H."/>
        </authorList>
    </citation>
    <scope>NUCLEOTIDE SEQUENCE [LARGE SCALE GENOMIC DNA]</scope>
    <source>
        <strain evidence="10 11">DSM 14828</strain>
    </source>
</reference>
<feature type="domain" description="ABC transporter" evidence="9">
    <location>
        <begin position="257"/>
        <end position="500"/>
    </location>
</feature>
<organism evidence="10 11">
    <name type="scientific">Alkalibacter saccharofermentans DSM 14828</name>
    <dbReference type="NCBI Taxonomy" id="1120975"/>
    <lineage>
        <taxon>Bacteria</taxon>
        <taxon>Bacillati</taxon>
        <taxon>Bacillota</taxon>
        <taxon>Clostridia</taxon>
        <taxon>Eubacteriales</taxon>
        <taxon>Eubacteriaceae</taxon>
        <taxon>Alkalibacter</taxon>
    </lineage>
</organism>
<dbReference type="STRING" id="1120975.SAMN02746064_00811"/>
<dbReference type="InterPro" id="IPR003439">
    <property type="entry name" value="ABC_transporter-like_ATP-bd"/>
</dbReference>
<keyword evidence="6 10" id="KW-0067">ATP-binding</keyword>
<dbReference type="Proteomes" id="UP000184251">
    <property type="component" value="Unassembled WGS sequence"/>
</dbReference>
<dbReference type="PANTHER" id="PTHR43790:SF9">
    <property type="entry name" value="GALACTOFURANOSE TRANSPORTER ATP-BINDING PROTEIN YTFR"/>
    <property type="match status" value="1"/>
</dbReference>
<sequence length="501" mass="55667">MEQQVILKMKNIKKSFGSVSVLKSVNFNLKKGEVHALVGGNGAGKSTLMKIMTGVYALDEGEIFIEGKLTKIEGLKDAKERGIAMIFQELSLIQTMTVAENIFLGDELKKGVFRDVDDMNQKTKKVLHELGIEINPNTPMNQLSVGMSQMVEIAKAILKNAKILILDEPTASLSTAETKQLFKIIRDLKTKGVSMVYISHRMNEIIDIADSISILRDGELVLTESVQNINLDQIINHMTGGEDSRKKFEWIERHYDLNGEDLLSVQNLKVNDRINNISFLLKPGEILGIAGLMGSGRTEILETLFGLRKKISGTVLVQGQAVESRHSSDAIKAGFALVPEDRRKQGLILENSVKENCILPIIKNLTRKGFIIERVANEVVRKNVLELNVVTNSIHKTIKLLSGGNQQKIVISKWLNTNPKIMMLDEPTAGVDIGAKSEILQIVRKFADEGNGVILVSSELTELLATCDRIIILFDGRITGEMPRQDIKSEEELQYAIQKSQ</sequence>
<name>A0A1M4USG9_9FIRM</name>
<evidence type="ECO:0000313" key="10">
    <source>
        <dbReference type="EMBL" id="SHE59625.1"/>
    </source>
</evidence>
<evidence type="ECO:0000256" key="5">
    <source>
        <dbReference type="ARBA" id="ARBA00022741"/>
    </source>
</evidence>
<keyword evidence="5" id="KW-0547">Nucleotide-binding</keyword>
<dbReference type="FunFam" id="3.40.50.300:FF:000127">
    <property type="entry name" value="Ribose import ATP-binding protein RbsA"/>
    <property type="match status" value="1"/>
</dbReference>